<keyword evidence="2" id="KW-1185">Reference proteome</keyword>
<dbReference type="OrthoDB" id="2427212at2759"/>
<dbReference type="AlphaFoldDB" id="A0A9N9HKL5"/>
<name>A0A9N9HKL5_9GLOM</name>
<comment type="caution">
    <text evidence="1">The sequence shown here is derived from an EMBL/GenBank/DDBJ whole genome shotgun (WGS) entry which is preliminary data.</text>
</comment>
<gene>
    <name evidence="1" type="ORF">DERYTH_LOCUS12029</name>
</gene>
<sequence>MGTLQESNSGELFLPNFYLKESINIQENVEYKKHELGEEPYEVRPEPEEFVDLTMNKNSDNESLDSNSLKESFGEFLDVWVEISAEEVEEVSDMDDTNKDDYRMPSKVEDIVHLAIDPAAKWDLESLFTELQLP</sequence>
<protein>
    <submittedName>
        <fullName evidence="1">6651_t:CDS:1</fullName>
    </submittedName>
</protein>
<evidence type="ECO:0000313" key="2">
    <source>
        <dbReference type="Proteomes" id="UP000789405"/>
    </source>
</evidence>
<reference evidence="1" key="1">
    <citation type="submission" date="2021-06" db="EMBL/GenBank/DDBJ databases">
        <authorList>
            <person name="Kallberg Y."/>
            <person name="Tangrot J."/>
            <person name="Rosling A."/>
        </authorList>
    </citation>
    <scope>NUCLEOTIDE SEQUENCE</scope>
    <source>
        <strain evidence="1">MA453B</strain>
    </source>
</reference>
<dbReference type="EMBL" id="CAJVPY010007726">
    <property type="protein sequence ID" value="CAG8684727.1"/>
    <property type="molecule type" value="Genomic_DNA"/>
</dbReference>
<dbReference type="Proteomes" id="UP000789405">
    <property type="component" value="Unassembled WGS sequence"/>
</dbReference>
<proteinExistence type="predicted"/>
<accession>A0A9N9HKL5</accession>
<organism evidence="1 2">
    <name type="scientific">Dentiscutata erythropus</name>
    <dbReference type="NCBI Taxonomy" id="1348616"/>
    <lineage>
        <taxon>Eukaryota</taxon>
        <taxon>Fungi</taxon>
        <taxon>Fungi incertae sedis</taxon>
        <taxon>Mucoromycota</taxon>
        <taxon>Glomeromycotina</taxon>
        <taxon>Glomeromycetes</taxon>
        <taxon>Diversisporales</taxon>
        <taxon>Gigasporaceae</taxon>
        <taxon>Dentiscutata</taxon>
    </lineage>
</organism>
<evidence type="ECO:0000313" key="1">
    <source>
        <dbReference type="EMBL" id="CAG8684727.1"/>
    </source>
</evidence>